<keyword evidence="2" id="KW-1185">Reference proteome</keyword>
<name>A0A9J2P315_ASCLU</name>
<dbReference type="InterPro" id="IPR057028">
    <property type="entry name" value="RHG29_45_N"/>
</dbReference>
<dbReference type="Proteomes" id="UP000036681">
    <property type="component" value="Unplaced"/>
</dbReference>
<proteinExistence type="predicted"/>
<feature type="domain" description="Rho GTPase-activating protein 29/45 N-terminal" evidence="1">
    <location>
        <begin position="75"/>
        <end position="168"/>
    </location>
</feature>
<reference evidence="3" key="1">
    <citation type="submission" date="2023-03" db="UniProtKB">
        <authorList>
            <consortium name="WormBaseParasite"/>
        </authorList>
    </citation>
    <scope>IDENTIFICATION</scope>
</reference>
<evidence type="ECO:0000313" key="2">
    <source>
        <dbReference type="Proteomes" id="UP000036681"/>
    </source>
</evidence>
<organism evidence="2 3">
    <name type="scientific">Ascaris lumbricoides</name>
    <name type="common">Giant roundworm</name>
    <dbReference type="NCBI Taxonomy" id="6252"/>
    <lineage>
        <taxon>Eukaryota</taxon>
        <taxon>Metazoa</taxon>
        <taxon>Ecdysozoa</taxon>
        <taxon>Nematoda</taxon>
        <taxon>Chromadorea</taxon>
        <taxon>Rhabditida</taxon>
        <taxon>Spirurina</taxon>
        <taxon>Ascaridomorpha</taxon>
        <taxon>Ascaridoidea</taxon>
        <taxon>Ascarididae</taxon>
        <taxon>Ascaris</taxon>
    </lineage>
</organism>
<accession>A0A9J2P315</accession>
<dbReference type="WBParaSite" id="ALUE_0000393901-mRNA-1">
    <property type="protein sequence ID" value="ALUE_0000393901-mRNA-1"/>
    <property type="gene ID" value="ALUE_0000393901"/>
</dbReference>
<protein>
    <recommendedName>
        <fullName evidence="1">Rho GTPase-activating protein 29/45 N-terminal domain-containing protein</fullName>
    </recommendedName>
</protein>
<dbReference type="AlphaFoldDB" id="A0A9J2P315"/>
<evidence type="ECO:0000259" key="1">
    <source>
        <dbReference type="Pfam" id="PF24235"/>
    </source>
</evidence>
<sequence>MIVIALSVNLSILPKTAQCIIGRGMYRFLKCSGQRFGNRRSRVRGPASVMSSSSLCSNHDLNCDSDQDQFLSDDLVADIERFAAYAERLRRSLDSSTSVPEGESMCVSVHSALSMVSQSVRDLLVRYPIFKTSQVLLPASQLVHSVKELNFDNSNVDASRTLSCLEKLEAAKPISSLLLQMSKLNVDFHATSFASIGTHTSPEYDNTQILDSNAWPKNEKCT</sequence>
<dbReference type="Pfam" id="PF24235">
    <property type="entry name" value="RHG29_45_N"/>
    <property type="match status" value="1"/>
</dbReference>
<evidence type="ECO:0000313" key="3">
    <source>
        <dbReference type="WBParaSite" id="ALUE_0000393901-mRNA-1"/>
    </source>
</evidence>